<proteinExistence type="predicted"/>
<gene>
    <name evidence="1" type="ORF">VPAL9027_00625</name>
</gene>
<dbReference type="STRING" id="1918946.VPAL9027_00625"/>
<evidence type="ECO:0008006" key="3">
    <source>
        <dbReference type="Google" id="ProtNLM"/>
    </source>
</evidence>
<dbReference type="PROSITE" id="PS51257">
    <property type="entry name" value="PROKAR_LIPOPROTEIN"/>
    <property type="match status" value="1"/>
</dbReference>
<dbReference type="EMBL" id="FUFT01000002">
    <property type="protein sequence ID" value="SJL82688.1"/>
    <property type="molecule type" value="Genomic_DNA"/>
</dbReference>
<evidence type="ECO:0000313" key="2">
    <source>
        <dbReference type="Proteomes" id="UP000189475"/>
    </source>
</evidence>
<protein>
    <recommendedName>
        <fullName evidence="3">Lipoprotein</fullName>
    </recommendedName>
</protein>
<accession>A0A1R4B193</accession>
<organism evidence="1 2">
    <name type="scientific">Vibrio palustris</name>
    <dbReference type="NCBI Taxonomy" id="1918946"/>
    <lineage>
        <taxon>Bacteria</taxon>
        <taxon>Pseudomonadati</taxon>
        <taxon>Pseudomonadota</taxon>
        <taxon>Gammaproteobacteria</taxon>
        <taxon>Vibrionales</taxon>
        <taxon>Vibrionaceae</taxon>
        <taxon>Vibrio</taxon>
    </lineage>
</organism>
<keyword evidence="2" id="KW-1185">Reference proteome</keyword>
<reference evidence="1 2" key="1">
    <citation type="submission" date="2017-02" db="EMBL/GenBank/DDBJ databases">
        <authorList>
            <person name="Peterson S.W."/>
        </authorList>
    </citation>
    <scope>NUCLEOTIDE SEQUENCE [LARGE SCALE GENOMIC DNA]</scope>
    <source>
        <strain evidence="1 2">CECT 9027</strain>
    </source>
</reference>
<evidence type="ECO:0000313" key="1">
    <source>
        <dbReference type="EMBL" id="SJL82688.1"/>
    </source>
</evidence>
<dbReference type="RefSeq" id="WP_077312203.1">
    <property type="nucleotide sequence ID" value="NZ_AP024887.1"/>
</dbReference>
<dbReference type="AlphaFoldDB" id="A0A1R4B193"/>
<sequence length="109" mass="12152">MYKLGLVTLMAVGTLLTGCASNEQRDNYQEASFELCNTDVKIYSVSDDGQVRIVCSDQSKFSLANESTLETMRDINVNYCSGEGLGQFNETRKYYMFKCKSGTLISIAK</sequence>
<name>A0A1R4B193_9VIBR</name>
<dbReference type="OrthoDB" id="5917524at2"/>
<dbReference type="Proteomes" id="UP000189475">
    <property type="component" value="Unassembled WGS sequence"/>
</dbReference>